<keyword evidence="5 12" id="KW-1133">Transmembrane helix</keyword>
<dbReference type="Proteomes" id="UP000886881">
    <property type="component" value="Unassembled WGS sequence"/>
</dbReference>
<name>A0A9D1GMV7_9BACT</name>
<dbReference type="GO" id="GO:0005886">
    <property type="term" value="C:plasma membrane"/>
    <property type="evidence" value="ECO:0007669"/>
    <property type="project" value="UniProtKB-SubCell"/>
</dbReference>
<sequence length="693" mass="77158">MALLEKIRVKFGIVISIIIALALLSFIIDPGTLESALNSMSSKYDVGKIDGKRISYNEFQSEVDKYTTINELMTGSSAQSEQMQEQIRNAAWQELVDKYMFVDNARAAGINVGEAELVDLVSGETLSPVMAQNPVFLDESGNFSLDMLNEFIANVNQDQTGRLRVYWNYLQNSINTQQYYLKYNALFNASNYENALQLSDDLMFNNTTADVDYCLVMYPIGRDSTVTVSQSEIKNYYDSHKNFFRQRANREIEYVVFEVVPSDEDILATSNEMNAAYEEFKTTENMRAFLLRNSDEPLSEYWYKDGDLNTVSSEINKYIFDDDEELTPVVRTGDTFIAARELDSKMLPDSVFVKHILLQGDGAEHLADSLVGVLNRGGNFSNLAAQYSADQSSAADGELGSIGWMTQTYMIPGFESVIEAREDRPFVLDTQYGTHVVLVTDRTKPVLKKQVALLEKTAIAGRDTFNEYYSQANTFATLADGTYEGYRRAVDSVKVYSHPMTITEATSSYGAIDNAKEVTRWAFDNKAGKASEIITVNNNYFFIATVKKVNKEGYTPLEDVSSVINQRLYAEKIQDKVLSDVKAKLEGITTLADAAKVLDVEVDHSEALSLAATNVDPALVGAASVAPEGTLYGPVPGGMGVYVVNVTNKETGSFYTEDDARNLASQKAQYMAQLILSVMSDYDGVVDNRARFF</sequence>
<dbReference type="PANTHER" id="PTHR47529">
    <property type="entry name" value="PEPTIDYL-PROLYL CIS-TRANS ISOMERASE D"/>
    <property type="match status" value="1"/>
</dbReference>
<keyword evidence="7" id="KW-0143">Chaperone</keyword>
<comment type="caution">
    <text evidence="14">The sequence shown here is derived from an EMBL/GenBank/DDBJ whole genome shotgun (WGS) entry which is preliminary data.</text>
</comment>
<evidence type="ECO:0000256" key="5">
    <source>
        <dbReference type="ARBA" id="ARBA00022989"/>
    </source>
</evidence>
<dbReference type="Gene3D" id="3.10.50.40">
    <property type="match status" value="1"/>
</dbReference>
<evidence type="ECO:0000313" key="14">
    <source>
        <dbReference type="EMBL" id="HIT46791.1"/>
    </source>
</evidence>
<evidence type="ECO:0000256" key="7">
    <source>
        <dbReference type="ARBA" id="ARBA00023186"/>
    </source>
</evidence>
<feature type="transmembrane region" description="Helical" evidence="12">
    <location>
        <begin position="7"/>
        <end position="28"/>
    </location>
</feature>
<dbReference type="Pfam" id="PF13623">
    <property type="entry name" value="SurA_N_2"/>
    <property type="match status" value="1"/>
</dbReference>
<evidence type="ECO:0000256" key="6">
    <source>
        <dbReference type="ARBA" id="ARBA00023136"/>
    </source>
</evidence>
<keyword evidence="2" id="KW-1003">Cell membrane</keyword>
<keyword evidence="11" id="KW-0413">Isomerase</keyword>
<dbReference type="InterPro" id="IPR000297">
    <property type="entry name" value="PPIase_PpiC"/>
</dbReference>
<evidence type="ECO:0000256" key="1">
    <source>
        <dbReference type="ARBA" id="ARBA00004382"/>
    </source>
</evidence>
<feature type="domain" description="PpiC" evidence="13">
    <location>
        <begin position="348"/>
        <end position="441"/>
    </location>
</feature>
<organism evidence="14 15">
    <name type="scientific">Candidatus Cryptobacteroides merdipullorum</name>
    <dbReference type="NCBI Taxonomy" id="2840771"/>
    <lineage>
        <taxon>Bacteria</taxon>
        <taxon>Pseudomonadati</taxon>
        <taxon>Bacteroidota</taxon>
        <taxon>Bacteroidia</taxon>
        <taxon>Bacteroidales</taxon>
        <taxon>Candidatus Cryptobacteroides</taxon>
    </lineage>
</organism>
<dbReference type="PROSITE" id="PS50198">
    <property type="entry name" value="PPIC_PPIASE_2"/>
    <property type="match status" value="1"/>
</dbReference>
<reference evidence="14" key="2">
    <citation type="journal article" date="2021" name="PeerJ">
        <title>Extensive microbial diversity within the chicken gut microbiome revealed by metagenomics and culture.</title>
        <authorList>
            <person name="Gilroy R."/>
            <person name="Ravi A."/>
            <person name="Getino M."/>
            <person name="Pursley I."/>
            <person name="Horton D.L."/>
            <person name="Alikhan N.F."/>
            <person name="Baker D."/>
            <person name="Gharbi K."/>
            <person name="Hall N."/>
            <person name="Watson M."/>
            <person name="Adriaenssens E.M."/>
            <person name="Foster-Nyarko E."/>
            <person name="Jarju S."/>
            <person name="Secka A."/>
            <person name="Antonio M."/>
            <person name="Oren A."/>
            <person name="Chaudhuri R.R."/>
            <person name="La Ragione R."/>
            <person name="Hildebrand F."/>
            <person name="Pallen M.J."/>
        </authorList>
    </citation>
    <scope>NUCLEOTIDE SEQUENCE</scope>
    <source>
        <strain evidence="14">ChiHecec2B26-709</strain>
    </source>
</reference>
<dbReference type="EMBL" id="DVLC01000055">
    <property type="protein sequence ID" value="HIT46791.1"/>
    <property type="molecule type" value="Genomic_DNA"/>
</dbReference>
<comment type="similarity">
    <text evidence="8">Belongs to the PpiD chaperone family.</text>
</comment>
<keyword evidence="11" id="KW-0697">Rotamase</keyword>
<dbReference type="Pfam" id="PF13616">
    <property type="entry name" value="Rotamase_3"/>
    <property type="match status" value="1"/>
</dbReference>
<proteinExistence type="inferred from homology"/>
<dbReference type="InterPro" id="IPR052029">
    <property type="entry name" value="PpiD_chaperone"/>
</dbReference>
<comment type="subcellular location">
    <subcellularLocation>
        <location evidence="1">Cell inner membrane</location>
        <topology evidence="1">Single-pass type II membrane protein</topology>
        <orientation evidence="1">Periplasmic side</orientation>
    </subcellularLocation>
</comment>
<evidence type="ECO:0000256" key="8">
    <source>
        <dbReference type="ARBA" id="ARBA00038408"/>
    </source>
</evidence>
<accession>A0A9D1GMV7</accession>
<evidence type="ECO:0000259" key="13">
    <source>
        <dbReference type="PROSITE" id="PS50198"/>
    </source>
</evidence>
<evidence type="ECO:0000313" key="15">
    <source>
        <dbReference type="Proteomes" id="UP000886881"/>
    </source>
</evidence>
<reference evidence="14" key="1">
    <citation type="submission" date="2020-10" db="EMBL/GenBank/DDBJ databases">
        <authorList>
            <person name="Gilroy R."/>
        </authorList>
    </citation>
    <scope>NUCLEOTIDE SEQUENCE</scope>
    <source>
        <strain evidence="14">ChiHecec2B26-709</strain>
    </source>
</reference>
<keyword evidence="4 12" id="KW-0812">Transmembrane</keyword>
<evidence type="ECO:0000256" key="12">
    <source>
        <dbReference type="SAM" id="Phobius"/>
    </source>
</evidence>
<dbReference type="SUPFAM" id="SSF54534">
    <property type="entry name" value="FKBP-like"/>
    <property type="match status" value="1"/>
</dbReference>
<dbReference type="AlphaFoldDB" id="A0A9D1GMV7"/>
<evidence type="ECO:0000256" key="10">
    <source>
        <dbReference type="ARBA" id="ARBA00042775"/>
    </source>
</evidence>
<dbReference type="InterPro" id="IPR027304">
    <property type="entry name" value="Trigger_fact/SurA_dom_sf"/>
</dbReference>
<keyword evidence="3" id="KW-0997">Cell inner membrane</keyword>
<evidence type="ECO:0000256" key="9">
    <source>
        <dbReference type="ARBA" id="ARBA00040743"/>
    </source>
</evidence>
<evidence type="ECO:0000256" key="2">
    <source>
        <dbReference type="ARBA" id="ARBA00022475"/>
    </source>
</evidence>
<evidence type="ECO:0000256" key="3">
    <source>
        <dbReference type="ARBA" id="ARBA00022519"/>
    </source>
</evidence>
<dbReference type="SUPFAM" id="SSF109998">
    <property type="entry name" value="Triger factor/SurA peptide-binding domain-like"/>
    <property type="match status" value="1"/>
</dbReference>
<evidence type="ECO:0000256" key="11">
    <source>
        <dbReference type="PROSITE-ProRule" id="PRU00278"/>
    </source>
</evidence>
<dbReference type="InterPro" id="IPR046357">
    <property type="entry name" value="PPIase_dom_sf"/>
</dbReference>
<protein>
    <recommendedName>
        <fullName evidence="9">Periplasmic chaperone PpiD</fullName>
    </recommendedName>
    <alternativeName>
        <fullName evidence="10">Periplasmic folding chaperone</fullName>
    </alternativeName>
</protein>
<evidence type="ECO:0000256" key="4">
    <source>
        <dbReference type="ARBA" id="ARBA00022692"/>
    </source>
</evidence>
<dbReference type="GO" id="GO:0003755">
    <property type="term" value="F:peptidyl-prolyl cis-trans isomerase activity"/>
    <property type="evidence" value="ECO:0007669"/>
    <property type="project" value="UniProtKB-KW"/>
</dbReference>
<gene>
    <name evidence="14" type="ORF">IAC35_02915</name>
</gene>
<keyword evidence="6 12" id="KW-0472">Membrane</keyword>
<dbReference type="PANTHER" id="PTHR47529:SF1">
    <property type="entry name" value="PERIPLASMIC CHAPERONE PPID"/>
    <property type="match status" value="1"/>
</dbReference>